<organism evidence="7 8">
    <name type="scientific">Arcicella lustrica</name>
    <dbReference type="NCBI Taxonomy" id="2984196"/>
    <lineage>
        <taxon>Bacteria</taxon>
        <taxon>Pseudomonadati</taxon>
        <taxon>Bacteroidota</taxon>
        <taxon>Cytophagia</taxon>
        <taxon>Cytophagales</taxon>
        <taxon>Flectobacillaceae</taxon>
        <taxon>Arcicella</taxon>
    </lineage>
</organism>
<dbReference type="Proteomes" id="UP001302222">
    <property type="component" value="Unassembled WGS sequence"/>
</dbReference>
<keyword evidence="4" id="KW-0479">Metal-binding</keyword>
<proteinExistence type="inferred from homology"/>
<evidence type="ECO:0000256" key="6">
    <source>
        <dbReference type="PIRNR" id="PIRNR001123"/>
    </source>
</evidence>
<dbReference type="InterPro" id="IPR051464">
    <property type="entry name" value="Peptidase_M42_aminopept"/>
</dbReference>
<dbReference type="RefSeq" id="WP_323689709.1">
    <property type="nucleotide sequence ID" value="NZ_JAYGIM010000024.1"/>
</dbReference>
<dbReference type="Gene3D" id="2.40.30.40">
    <property type="entry name" value="Peptidase M42, domain 2"/>
    <property type="match status" value="1"/>
</dbReference>
<keyword evidence="5" id="KW-0378">Hydrolase</keyword>
<evidence type="ECO:0000256" key="3">
    <source>
        <dbReference type="ARBA" id="ARBA00022670"/>
    </source>
</evidence>
<evidence type="ECO:0000256" key="1">
    <source>
        <dbReference type="ARBA" id="ARBA00006272"/>
    </source>
</evidence>
<keyword evidence="2" id="KW-0031">Aminopeptidase</keyword>
<dbReference type="PANTHER" id="PTHR32481:SF0">
    <property type="entry name" value="AMINOPEPTIDASE YPDE-RELATED"/>
    <property type="match status" value="1"/>
</dbReference>
<reference evidence="7 8" key="1">
    <citation type="submission" date="2023-12" db="EMBL/GenBank/DDBJ databases">
        <title>Novel species of the genus Arcicella isolated from rivers.</title>
        <authorList>
            <person name="Lu H."/>
        </authorList>
    </citation>
    <scope>NUCLEOTIDE SEQUENCE [LARGE SCALE GENOMIC DNA]</scope>
    <source>
        <strain evidence="7 8">DC25W</strain>
    </source>
</reference>
<accession>A0ABU5SQU1</accession>
<keyword evidence="3" id="KW-0645">Protease</keyword>
<gene>
    <name evidence="7" type="ORF">VB798_23605</name>
</gene>
<evidence type="ECO:0000313" key="8">
    <source>
        <dbReference type="Proteomes" id="UP001302222"/>
    </source>
</evidence>
<dbReference type="SUPFAM" id="SSF53187">
    <property type="entry name" value="Zn-dependent exopeptidases"/>
    <property type="match status" value="1"/>
</dbReference>
<sequence>MTENAKTFLYEYLNNASPTGFEAPGQQIWLDYIKPYIDETIIDVYGTAVGVIKPKNASLAQSYKVVIEAHADEISWFVNYIDDNGYIFVRRNGGSDAVIAPSMRCNLHTKKGVVKGVFGYPAIHVRDLAKDKAPTVNDIFIDLGAANKKEVEEMGVHVGTVVTFEDGLTELNNRYFVGRALDNRMGGFMIAEVARMLKENNVELPFTLYVVNAVQEEIGLRGAEMIVRRLKPDVAIVTDVTHDTQSPMYNKKEQGDLKCGSGPVICYGPAVQNNLRDFIIDVAESKEIKIQRQAVSRSTGTDTDSFAYATEGVASALISLPLKYMHTTVETVSKEDVQAVINLIYESLLALKGNEDWRYIK</sequence>
<dbReference type="SUPFAM" id="SSF101821">
    <property type="entry name" value="Aminopeptidase/glucanase lid domain"/>
    <property type="match status" value="1"/>
</dbReference>
<protein>
    <submittedName>
        <fullName evidence="7">M42 family metallopeptidase</fullName>
    </submittedName>
</protein>
<evidence type="ECO:0000313" key="7">
    <source>
        <dbReference type="EMBL" id="MEA5429599.1"/>
    </source>
</evidence>
<comment type="similarity">
    <text evidence="1 6">Belongs to the peptidase M42 family.</text>
</comment>
<dbReference type="InterPro" id="IPR023367">
    <property type="entry name" value="Peptidase_M42_dom2"/>
</dbReference>
<evidence type="ECO:0000256" key="2">
    <source>
        <dbReference type="ARBA" id="ARBA00022438"/>
    </source>
</evidence>
<comment type="caution">
    <text evidence="7">The sequence shown here is derived from an EMBL/GenBank/DDBJ whole genome shotgun (WGS) entry which is preliminary data.</text>
</comment>
<keyword evidence="8" id="KW-1185">Reference proteome</keyword>
<dbReference type="Pfam" id="PF05343">
    <property type="entry name" value="Peptidase_M42"/>
    <property type="match status" value="1"/>
</dbReference>
<dbReference type="InterPro" id="IPR008007">
    <property type="entry name" value="Peptidase_M42"/>
</dbReference>
<dbReference type="PANTHER" id="PTHR32481">
    <property type="entry name" value="AMINOPEPTIDASE"/>
    <property type="match status" value="1"/>
</dbReference>
<dbReference type="CDD" id="cd05656">
    <property type="entry name" value="M42_Frv"/>
    <property type="match status" value="1"/>
</dbReference>
<dbReference type="Gene3D" id="3.40.630.10">
    <property type="entry name" value="Zn peptidases"/>
    <property type="match status" value="1"/>
</dbReference>
<evidence type="ECO:0000256" key="4">
    <source>
        <dbReference type="ARBA" id="ARBA00022723"/>
    </source>
</evidence>
<name>A0ABU5SQU1_9BACT</name>
<dbReference type="EMBL" id="JAYGIM010000024">
    <property type="protein sequence ID" value="MEA5429599.1"/>
    <property type="molecule type" value="Genomic_DNA"/>
</dbReference>
<evidence type="ECO:0000256" key="5">
    <source>
        <dbReference type="ARBA" id="ARBA00022801"/>
    </source>
</evidence>
<dbReference type="PIRSF" id="PIRSF001123">
    <property type="entry name" value="PepA_GA"/>
    <property type="match status" value="1"/>
</dbReference>